<dbReference type="EMBL" id="FN654592">
    <property type="protein sequence ID" value="CBY35152.1"/>
    <property type="molecule type" value="Genomic_DNA"/>
</dbReference>
<feature type="region of interest" description="Disordered" evidence="1">
    <location>
        <begin position="57"/>
        <end position="83"/>
    </location>
</feature>
<name>E4YI41_OIKDI</name>
<dbReference type="Proteomes" id="UP000011014">
    <property type="component" value="Unassembled WGS sequence"/>
</dbReference>
<accession>E4YI41</accession>
<dbReference type="AlphaFoldDB" id="E4YI41"/>
<proteinExistence type="predicted"/>
<gene>
    <name evidence="2" type="ORF">GSOID_T00026956001</name>
</gene>
<feature type="compositionally biased region" description="Low complexity" evidence="1">
    <location>
        <begin position="141"/>
        <end position="155"/>
    </location>
</feature>
<sequence>MIFCENSFLIVVRRHLLIRGLSTLPPLPPSQPNTIYNQPPPPLPGTVVVPRRGPAKIISPGAPIDLTDDKQTQKREYSDSQTNRRKEKLLLRLLKRFVSEGKTFVPEKGGGLESLWTERGFDKKPPTAEEIINASQLPDHSGAAGSNGSSGNSSSTMPQRTRAMDPNLGKIDDSRKPKPMGAGTGSPAKSGVVYGASGGQGYAESNAVENWSQDVQF</sequence>
<evidence type="ECO:0000256" key="1">
    <source>
        <dbReference type="SAM" id="MobiDB-lite"/>
    </source>
</evidence>
<evidence type="ECO:0000313" key="2">
    <source>
        <dbReference type="EMBL" id="CBY35152.1"/>
    </source>
</evidence>
<organism evidence="2">
    <name type="scientific">Oikopleura dioica</name>
    <name type="common">Tunicate</name>
    <dbReference type="NCBI Taxonomy" id="34765"/>
    <lineage>
        <taxon>Eukaryota</taxon>
        <taxon>Metazoa</taxon>
        <taxon>Chordata</taxon>
        <taxon>Tunicata</taxon>
        <taxon>Appendicularia</taxon>
        <taxon>Copelata</taxon>
        <taxon>Oikopleuridae</taxon>
        <taxon>Oikopleura</taxon>
    </lineage>
</organism>
<feature type="compositionally biased region" description="Basic and acidic residues" evidence="1">
    <location>
        <begin position="67"/>
        <end position="83"/>
    </location>
</feature>
<reference evidence="2" key="1">
    <citation type="journal article" date="2010" name="Science">
        <title>Plasticity of animal genome architecture unmasked by rapid evolution of a pelagic tunicate.</title>
        <authorList>
            <person name="Denoeud F."/>
            <person name="Henriet S."/>
            <person name="Mungpakdee S."/>
            <person name="Aury J.M."/>
            <person name="Da Silva C."/>
            <person name="Brinkmann H."/>
            <person name="Mikhaleva J."/>
            <person name="Olsen L.C."/>
            <person name="Jubin C."/>
            <person name="Canestro C."/>
            <person name="Bouquet J.M."/>
            <person name="Danks G."/>
            <person name="Poulain J."/>
            <person name="Campsteijn C."/>
            <person name="Adamski M."/>
            <person name="Cross I."/>
            <person name="Yadetie F."/>
            <person name="Muffato M."/>
            <person name="Louis A."/>
            <person name="Butcher S."/>
            <person name="Tsagkogeorga G."/>
            <person name="Konrad A."/>
            <person name="Singh S."/>
            <person name="Jensen M.F."/>
            <person name="Cong E.H."/>
            <person name="Eikeseth-Otteraa H."/>
            <person name="Noel B."/>
            <person name="Anthouard V."/>
            <person name="Porcel B.M."/>
            <person name="Kachouri-Lafond R."/>
            <person name="Nishino A."/>
            <person name="Ugolini M."/>
            <person name="Chourrout P."/>
            <person name="Nishida H."/>
            <person name="Aasland R."/>
            <person name="Huzurbazar S."/>
            <person name="Westhof E."/>
            <person name="Delsuc F."/>
            <person name="Lehrach H."/>
            <person name="Reinhardt R."/>
            <person name="Weissenbach J."/>
            <person name="Roy S.W."/>
            <person name="Artiguenave F."/>
            <person name="Postlethwait J.H."/>
            <person name="Manak J.R."/>
            <person name="Thompson E.M."/>
            <person name="Jaillon O."/>
            <person name="Du Pasquier L."/>
            <person name="Boudinot P."/>
            <person name="Liberles D.A."/>
            <person name="Volff J.N."/>
            <person name="Philippe H."/>
            <person name="Lenhard B."/>
            <person name="Roest Crollius H."/>
            <person name="Wincker P."/>
            <person name="Chourrout D."/>
        </authorList>
    </citation>
    <scope>NUCLEOTIDE SEQUENCE [LARGE SCALE GENOMIC DNA]</scope>
</reference>
<feature type="region of interest" description="Disordered" evidence="1">
    <location>
        <begin position="135"/>
        <end position="192"/>
    </location>
</feature>
<protein>
    <submittedName>
        <fullName evidence="2">Uncharacterized protein</fullName>
    </submittedName>
</protein>